<reference evidence="3" key="1">
    <citation type="submission" date="2016-07" db="EMBL/GenBank/DDBJ databases">
        <title>Salivary Glands transcriptome analysis on engorged females of Ornithodoros brasiliensis (Acari:Argasidae).</title>
        <authorList>
            <person name="Simons S.M."/>
            <person name="Carvalho E."/>
            <person name="Junqueira-de-Azevedo I."/>
            <person name="Ho P.L."/>
            <person name="Giovanni D."/>
            <person name="Mendonca R."/>
            <person name="Onofrio V."/>
            <person name="Landulfo G."/>
            <person name="Ramirez D."/>
            <person name="Barros-Battesti D."/>
        </authorList>
    </citation>
    <scope>NUCLEOTIDE SEQUENCE</scope>
    <source>
        <strain evidence="3">Female</strain>
        <tissue evidence="3">Salivary gland</tissue>
    </source>
</reference>
<keyword evidence="1" id="KW-0812">Transmembrane</keyword>
<keyword evidence="1" id="KW-0472">Membrane</keyword>
<protein>
    <submittedName>
        <fullName evidence="3">Presqualene diphosphate phosphatase like</fullName>
    </submittedName>
</protein>
<dbReference type="InterPro" id="IPR036938">
    <property type="entry name" value="PAP2/HPO_sf"/>
</dbReference>
<dbReference type="Pfam" id="PF01569">
    <property type="entry name" value="PAP2"/>
    <property type="match status" value="1"/>
</dbReference>
<name>A0A1D2AI77_ORNBR</name>
<proteinExistence type="predicted"/>
<sequence>MQELKMGSELDDITEAKKRGLPPPGWKRNPLLLSLKRLDELLSERCFLATSEKSPLGHRIPALCLLEKTAHSMLWFGGLLFLMWFFSMDAPFRTFLFNVFLALTLDVILVAILKAACRRRRPGVTREQYEGSPQASNLSFPSGFTSRAVLVALIVVDHSHLFPLFKLPFVLWCCAVAVCKLLMGRQFIGDSLGGIVLGYLEYHLIVVPMWLSEESVGFFFNLLDNDSASWLSF</sequence>
<evidence type="ECO:0000259" key="2">
    <source>
        <dbReference type="Pfam" id="PF01569"/>
    </source>
</evidence>
<dbReference type="GO" id="GO:0042392">
    <property type="term" value="F:sphingosine-1-phosphate phosphatase activity"/>
    <property type="evidence" value="ECO:0007669"/>
    <property type="project" value="TreeGrafter"/>
</dbReference>
<evidence type="ECO:0000256" key="1">
    <source>
        <dbReference type="SAM" id="Phobius"/>
    </source>
</evidence>
<organism evidence="3">
    <name type="scientific">Ornithodoros brasiliensis</name>
    <name type="common">Mouro tick</name>
    <dbReference type="NCBI Taxonomy" id="888526"/>
    <lineage>
        <taxon>Eukaryota</taxon>
        <taxon>Metazoa</taxon>
        <taxon>Ecdysozoa</taxon>
        <taxon>Arthropoda</taxon>
        <taxon>Chelicerata</taxon>
        <taxon>Arachnida</taxon>
        <taxon>Acari</taxon>
        <taxon>Parasitiformes</taxon>
        <taxon>Ixodida</taxon>
        <taxon>Ixodoidea</taxon>
        <taxon>Argasidae</taxon>
        <taxon>Ornithodorinae</taxon>
        <taxon>Ornithodoros</taxon>
    </lineage>
</organism>
<evidence type="ECO:0000313" key="3">
    <source>
        <dbReference type="EMBL" id="JAT78899.1"/>
    </source>
</evidence>
<dbReference type="AlphaFoldDB" id="A0A1D2AI77"/>
<dbReference type="InterPro" id="IPR000326">
    <property type="entry name" value="PAP2/HPO"/>
</dbReference>
<feature type="transmembrane region" description="Helical" evidence="1">
    <location>
        <begin position="69"/>
        <end position="88"/>
    </location>
</feature>
<dbReference type="PANTHER" id="PTHR14969">
    <property type="entry name" value="SPHINGOSINE-1-PHOSPHATE PHOSPHOHYDROLASE"/>
    <property type="match status" value="1"/>
</dbReference>
<keyword evidence="1" id="KW-1133">Transmembrane helix</keyword>
<feature type="domain" description="Phosphatidic acid phosphatase type 2/haloperoxidase" evidence="2">
    <location>
        <begin position="96"/>
        <end position="201"/>
    </location>
</feature>
<dbReference type="PANTHER" id="PTHR14969:SF13">
    <property type="entry name" value="AT30094P"/>
    <property type="match status" value="1"/>
</dbReference>
<feature type="transmembrane region" description="Helical" evidence="1">
    <location>
        <begin position="94"/>
        <end position="117"/>
    </location>
</feature>
<accession>A0A1D2AI77</accession>
<dbReference type="EMBL" id="GETE01000837">
    <property type="protein sequence ID" value="JAT78899.1"/>
    <property type="molecule type" value="Transcribed_RNA"/>
</dbReference>
<dbReference type="SUPFAM" id="SSF48317">
    <property type="entry name" value="Acid phosphatase/Vanadium-dependent haloperoxidase"/>
    <property type="match status" value="1"/>
</dbReference>